<dbReference type="InterPro" id="IPR032675">
    <property type="entry name" value="LRR_dom_sf"/>
</dbReference>
<keyword evidence="1" id="KW-0433">Leucine-rich repeat</keyword>
<evidence type="ECO:0000313" key="4">
    <source>
        <dbReference type="EMBL" id="KAF8434107.1"/>
    </source>
</evidence>
<dbReference type="InterPro" id="IPR050216">
    <property type="entry name" value="LRR_domain-containing"/>
</dbReference>
<feature type="region of interest" description="Disordered" evidence="3">
    <location>
        <begin position="1"/>
        <end position="25"/>
    </location>
</feature>
<dbReference type="GO" id="GO:0005737">
    <property type="term" value="C:cytoplasm"/>
    <property type="evidence" value="ECO:0007669"/>
    <property type="project" value="TreeGrafter"/>
</dbReference>
<protein>
    <submittedName>
        <fullName evidence="4">Uncharacterized protein</fullName>
    </submittedName>
</protein>
<organism evidence="4 5">
    <name type="scientific">Boletus edulis BED1</name>
    <dbReference type="NCBI Taxonomy" id="1328754"/>
    <lineage>
        <taxon>Eukaryota</taxon>
        <taxon>Fungi</taxon>
        <taxon>Dikarya</taxon>
        <taxon>Basidiomycota</taxon>
        <taxon>Agaricomycotina</taxon>
        <taxon>Agaricomycetes</taxon>
        <taxon>Agaricomycetidae</taxon>
        <taxon>Boletales</taxon>
        <taxon>Boletineae</taxon>
        <taxon>Boletaceae</taxon>
        <taxon>Boletoideae</taxon>
        <taxon>Boletus</taxon>
    </lineage>
</organism>
<dbReference type="SUPFAM" id="SSF52058">
    <property type="entry name" value="L domain-like"/>
    <property type="match status" value="1"/>
</dbReference>
<evidence type="ECO:0000313" key="5">
    <source>
        <dbReference type="Proteomes" id="UP001194468"/>
    </source>
</evidence>
<keyword evidence="5" id="KW-1185">Reference proteome</keyword>
<reference evidence="4" key="2">
    <citation type="journal article" date="2020" name="Nat. Commun.">
        <title>Large-scale genome sequencing of mycorrhizal fungi provides insights into the early evolution of symbiotic traits.</title>
        <authorList>
            <person name="Miyauchi S."/>
            <person name="Kiss E."/>
            <person name="Kuo A."/>
            <person name="Drula E."/>
            <person name="Kohler A."/>
            <person name="Sanchez-Garcia M."/>
            <person name="Morin E."/>
            <person name="Andreopoulos B."/>
            <person name="Barry K.W."/>
            <person name="Bonito G."/>
            <person name="Buee M."/>
            <person name="Carver A."/>
            <person name="Chen C."/>
            <person name="Cichocki N."/>
            <person name="Clum A."/>
            <person name="Culley D."/>
            <person name="Crous P.W."/>
            <person name="Fauchery L."/>
            <person name="Girlanda M."/>
            <person name="Hayes R.D."/>
            <person name="Keri Z."/>
            <person name="LaButti K."/>
            <person name="Lipzen A."/>
            <person name="Lombard V."/>
            <person name="Magnuson J."/>
            <person name="Maillard F."/>
            <person name="Murat C."/>
            <person name="Nolan M."/>
            <person name="Ohm R.A."/>
            <person name="Pangilinan J."/>
            <person name="Pereira M.F."/>
            <person name="Perotto S."/>
            <person name="Peter M."/>
            <person name="Pfister S."/>
            <person name="Riley R."/>
            <person name="Sitrit Y."/>
            <person name="Stielow J.B."/>
            <person name="Szollosi G."/>
            <person name="Zifcakova L."/>
            <person name="Stursova M."/>
            <person name="Spatafora J.W."/>
            <person name="Tedersoo L."/>
            <person name="Vaario L.M."/>
            <person name="Yamada A."/>
            <person name="Yan M."/>
            <person name="Wang P."/>
            <person name="Xu J."/>
            <person name="Bruns T."/>
            <person name="Baldrian P."/>
            <person name="Vilgalys R."/>
            <person name="Dunand C."/>
            <person name="Henrissat B."/>
            <person name="Grigoriev I.V."/>
            <person name="Hibbett D."/>
            <person name="Nagy L.G."/>
            <person name="Martin F.M."/>
        </authorList>
    </citation>
    <scope>NUCLEOTIDE SEQUENCE</scope>
    <source>
        <strain evidence="4">BED1</strain>
    </source>
</reference>
<comment type="caution">
    <text evidence="4">The sequence shown here is derived from an EMBL/GenBank/DDBJ whole genome shotgun (WGS) entry which is preliminary data.</text>
</comment>
<dbReference type="Proteomes" id="UP001194468">
    <property type="component" value="Unassembled WGS sequence"/>
</dbReference>
<proteinExistence type="predicted"/>
<sequence>MTMASNQLSNGPLQKVGKSKRKSLQTARVLVQRRALSPAVHGLLMTRLVPQPISRRRNACAEKPIMHTNRLRPLAPASSSSCAYIVPTALIVSRKSPLTQQSQISSPPSLNANVLRDTASSVAFPPSSARCLWDLDISPNTITEFPEEIGRLTALEKLVFVGNQVSRLPKQCSQLVGLRFLDCRRNSINDLSVAHTLPGLETLLADHNIVHALDLSHGPNSTDALDISFNDITLLKLDLSVQTRFSCSDGSKLLTHIIIVLGDYQFPSGTVRRSL</sequence>
<evidence type="ECO:0000256" key="2">
    <source>
        <dbReference type="ARBA" id="ARBA00022737"/>
    </source>
</evidence>
<accession>A0AAD4GAH4</accession>
<name>A0AAD4GAH4_BOLED</name>
<reference evidence="4" key="1">
    <citation type="submission" date="2019-10" db="EMBL/GenBank/DDBJ databases">
        <authorList>
            <consortium name="DOE Joint Genome Institute"/>
            <person name="Kuo A."/>
            <person name="Miyauchi S."/>
            <person name="Kiss E."/>
            <person name="Drula E."/>
            <person name="Kohler A."/>
            <person name="Sanchez-Garcia M."/>
            <person name="Andreopoulos B."/>
            <person name="Barry K.W."/>
            <person name="Bonito G."/>
            <person name="Buee M."/>
            <person name="Carver A."/>
            <person name="Chen C."/>
            <person name="Cichocki N."/>
            <person name="Clum A."/>
            <person name="Culley D."/>
            <person name="Crous P.W."/>
            <person name="Fauchery L."/>
            <person name="Girlanda M."/>
            <person name="Hayes R."/>
            <person name="Keri Z."/>
            <person name="LaButti K."/>
            <person name="Lipzen A."/>
            <person name="Lombard V."/>
            <person name="Magnuson J."/>
            <person name="Maillard F."/>
            <person name="Morin E."/>
            <person name="Murat C."/>
            <person name="Nolan M."/>
            <person name="Ohm R."/>
            <person name="Pangilinan J."/>
            <person name="Pereira M."/>
            <person name="Perotto S."/>
            <person name="Peter M."/>
            <person name="Riley R."/>
            <person name="Sitrit Y."/>
            <person name="Stielow B."/>
            <person name="Szollosi G."/>
            <person name="Zifcakova L."/>
            <person name="Stursova M."/>
            <person name="Spatafora J.W."/>
            <person name="Tedersoo L."/>
            <person name="Vaario L.-M."/>
            <person name="Yamada A."/>
            <person name="Yan M."/>
            <person name="Wang P."/>
            <person name="Xu J."/>
            <person name="Bruns T."/>
            <person name="Baldrian P."/>
            <person name="Vilgalys R."/>
            <person name="Henrissat B."/>
            <person name="Grigoriev I.V."/>
            <person name="Hibbett D."/>
            <person name="Nagy L.G."/>
            <person name="Martin F.M."/>
        </authorList>
    </citation>
    <scope>NUCLEOTIDE SEQUENCE</scope>
    <source>
        <strain evidence="4">BED1</strain>
    </source>
</reference>
<evidence type="ECO:0000256" key="3">
    <source>
        <dbReference type="SAM" id="MobiDB-lite"/>
    </source>
</evidence>
<dbReference type="EMBL" id="WHUW01000030">
    <property type="protein sequence ID" value="KAF8434107.1"/>
    <property type="molecule type" value="Genomic_DNA"/>
</dbReference>
<dbReference type="Gene3D" id="3.80.10.10">
    <property type="entry name" value="Ribonuclease Inhibitor"/>
    <property type="match status" value="1"/>
</dbReference>
<dbReference type="PANTHER" id="PTHR48051:SF1">
    <property type="entry name" value="RAS SUPPRESSOR PROTEIN 1"/>
    <property type="match status" value="1"/>
</dbReference>
<evidence type="ECO:0000256" key="1">
    <source>
        <dbReference type="ARBA" id="ARBA00022614"/>
    </source>
</evidence>
<dbReference type="AlphaFoldDB" id="A0AAD4GAH4"/>
<gene>
    <name evidence="4" type="ORF">L210DRAFT_2669347</name>
</gene>
<feature type="compositionally biased region" description="Polar residues" evidence="3">
    <location>
        <begin position="1"/>
        <end position="12"/>
    </location>
</feature>
<keyword evidence="2" id="KW-0677">Repeat</keyword>
<dbReference type="PANTHER" id="PTHR48051">
    <property type="match status" value="1"/>
</dbReference>